<organism evidence="3 4">
    <name type="scientific">Butyrivibrio hungatei</name>
    <dbReference type="NCBI Taxonomy" id="185008"/>
    <lineage>
        <taxon>Bacteria</taxon>
        <taxon>Bacillati</taxon>
        <taxon>Bacillota</taxon>
        <taxon>Clostridia</taxon>
        <taxon>Lachnospirales</taxon>
        <taxon>Lachnospiraceae</taxon>
        <taxon>Butyrivibrio</taxon>
    </lineage>
</organism>
<accession>A0A1D9NYX4</accession>
<dbReference type="RefSeq" id="WP_071174934.1">
    <property type="nucleotide sequence ID" value="NZ_CP017831.1"/>
</dbReference>
<dbReference type="PANTHER" id="PTHR43830:SF3">
    <property type="entry name" value="PROTEIN PSP1"/>
    <property type="match status" value="1"/>
</dbReference>
<dbReference type="InterPro" id="IPR047767">
    <property type="entry name" value="PSP1-like"/>
</dbReference>
<dbReference type="AlphaFoldDB" id="A0A1D9NYX4"/>
<dbReference type="InterPro" id="IPR007557">
    <property type="entry name" value="PSP1_C"/>
</dbReference>
<protein>
    <submittedName>
        <fullName evidence="3">PSP1 domain-containing protein</fullName>
    </submittedName>
</protein>
<dbReference type="Pfam" id="PF04468">
    <property type="entry name" value="PSP1"/>
    <property type="match status" value="1"/>
</dbReference>
<dbReference type="Proteomes" id="UP000179284">
    <property type="component" value="Chromosome I"/>
</dbReference>
<dbReference type="EMBL" id="CP017831">
    <property type="protein sequence ID" value="AOZ95115.1"/>
    <property type="molecule type" value="Genomic_DNA"/>
</dbReference>
<name>A0A1D9NYX4_9FIRM</name>
<dbReference type="PANTHER" id="PTHR43830">
    <property type="entry name" value="PROTEIN PSP1"/>
    <property type="match status" value="1"/>
</dbReference>
<dbReference type="KEGG" id="bhu:bhn_I0079"/>
<evidence type="ECO:0000313" key="4">
    <source>
        <dbReference type="Proteomes" id="UP000179284"/>
    </source>
</evidence>
<keyword evidence="4" id="KW-1185">Reference proteome</keyword>
<evidence type="ECO:0000313" key="3">
    <source>
        <dbReference type="EMBL" id="AOZ95115.1"/>
    </source>
</evidence>
<evidence type="ECO:0000259" key="2">
    <source>
        <dbReference type="PROSITE" id="PS51411"/>
    </source>
</evidence>
<feature type="compositionally biased region" description="Basic and acidic residues" evidence="1">
    <location>
        <begin position="284"/>
        <end position="312"/>
    </location>
</feature>
<feature type="region of interest" description="Disordered" evidence="1">
    <location>
        <begin position="269"/>
        <end position="312"/>
    </location>
</feature>
<gene>
    <name evidence="3" type="ORF">bhn_I0079</name>
</gene>
<dbReference type="PROSITE" id="PS51411">
    <property type="entry name" value="PSP1_C"/>
    <property type="match status" value="1"/>
</dbReference>
<dbReference type="NCBIfam" id="NF041131">
    <property type="entry name" value="RicT_YaaT_fam"/>
    <property type="match status" value="1"/>
</dbReference>
<dbReference type="OrthoDB" id="9779344at2"/>
<feature type="domain" description="PSP1 C-terminal" evidence="2">
    <location>
        <begin position="61"/>
        <end position="146"/>
    </location>
</feature>
<reference evidence="4" key="1">
    <citation type="submission" date="2016-10" db="EMBL/GenBank/DDBJ databases">
        <title>The complete genome sequence of the rumen bacterium Butyrivibrio hungatei MB2003.</title>
        <authorList>
            <person name="Palevich N."/>
            <person name="Kelly W.J."/>
            <person name="Leahy S.C."/>
            <person name="Altermann E."/>
            <person name="Rakonjac J."/>
            <person name="Attwood G.T."/>
        </authorList>
    </citation>
    <scope>NUCLEOTIDE SEQUENCE [LARGE SCALE GENOMIC DNA]</scope>
    <source>
        <strain evidence="4">MB2003</strain>
    </source>
</reference>
<sequence length="312" mass="35540">MTKVIGVRFRTAGKIYFFSPGKYVIKKGDHVIVETARGVEYGTVVGEPKDVEDDEVVKPLKPVLRTASTKDDEQEKANREKEKEAFRVCLEKIKKHNLDMKLIDAEYTFDNNKILFYFTADGRIDFRELVKDLAAVFKTRIELRQIGVRDETKIIGGYGICGRPLCCHSYLSDFVPVSIKMAKEQSLSLNPTKISGVCGRLMCCLKNEEDVYEELNRKMPSVGDICKANDGLEGEVSSVNILRQTLRILVDVDDEKEVHEYKLEEIEQIKKKPKKKNQNGGKKNSQEDAEIKELEKLEKIEKQEGKSKLGDN</sequence>
<evidence type="ECO:0000256" key="1">
    <source>
        <dbReference type="SAM" id="MobiDB-lite"/>
    </source>
</evidence>
<proteinExistence type="predicted"/>
<dbReference type="GO" id="GO:0005737">
    <property type="term" value="C:cytoplasm"/>
    <property type="evidence" value="ECO:0007669"/>
    <property type="project" value="TreeGrafter"/>
</dbReference>